<comment type="catalytic activity">
    <reaction evidence="6 7">
        <text>L-glutamate 5-semialdehyde + phosphate + NADP(+) = L-glutamyl 5-phosphate + NADPH + H(+)</text>
        <dbReference type="Rhea" id="RHEA:19541"/>
        <dbReference type="ChEBI" id="CHEBI:15378"/>
        <dbReference type="ChEBI" id="CHEBI:43474"/>
        <dbReference type="ChEBI" id="CHEBI:57783"/>
        <dbReference type="ChEBI" id="CHEBI:58066"/>
        <dbReference type="ChEBI" id="CHEBI:58274"/>
        <dbReference type="ChEBI" id="CHEBI:58349"/>
        <dbReference type="EC" id="1.2.1.41"/>
    </reaction>
</comment>
<dbReference type="InterPro" id="IPR016163">
    <property type="entry name" value="Ald_DH_C"/>
</dbReference>
<proteinExistence type="inferred from homology"/>
<dbReference type="PANTHER" id="PTHR11063:SF8">
    <property type="entry name" value="DELTA-1-PYRROLINE-5-CARBOXYLATE SYNTHASE"/>
    <property type="match status" value="1"/>
</dbReference>
<dbReference type="NCBIfam" id="TIGR00407">
    <property type="entry name" value="proA"/>
    <property type="match status" value="1"/>
</dbReference>
<comment type="subcellular location">
    <subcellularLocation>
        <location evidence="7">Cytoplasm</location>
    </subcellularLocation>
</comment>
<comment type="similarity">
    <text evidence="7">Belongs to the gamma-glutamyl phosphate reductase family.</text>
</comment>
<accession>A0AAU7X8A2</accession>
<dbReference type="InterPro" id="IPR016161">
    <property type="entry name" value="Ald_DH/histidinol_DH"/>
</dbReference>
<evidence type="ECO:0000259" key="8">
    <source>
        <dbReference type="Pfam" id="PF00171"/>
    </source>
</evidence>
<dbReference type="GO" id="GO:0050661">
    <property type="term" value="F:NADP binding"/>
    <property type="evidence" value="ECO:0007669"/>
    <property type="project" value="InterPro"/>
</dbReference>
<dbReference type="AlphaFoldDB" id="A0AAU7X8A2"/>
<dbReference type="InterPro" id="IPR000965">
    <property type="entry name" value="GPR_dom"/>
</dbReference>
<keyword evidence="7" id="KW-0963">Cytoplasm</keyword>
<comment type="function">
    <text evidence="7">Catalyzes the NADPH-dependent reduction of L-glutamate 5-phosphate into L-glutamate 5-semialdehyde and phosphate. The product spontaneously undergoes cyclization to form 1-pyrroline-5-carboxylate.</text>
</comment>
<evidence type="ECO:0000256" key="4">
    <source>
        <dbReference type="ARBA" id="ARBA00022857"/>
    </source>
</evidence>
<dbReference type="EMBL" id="CP158568">
    <property type="protein sequence ID" value="XBY44345.1"/>
    <property type="molecule type" value="Genomic_DNA"/>
</dbReference>
<evidence type="ECO:0000256" key="5">
    <source>
        <dbReference type="ARBA" id="ARBA00023002"/>
    </source>
</evidence>
<keyword evidence="4 7" id="KW-0521">NADP</keyword>
<gene>
    <name evidence="7" type="primary">proA</name>
    <name evidence="9" type="ORF">ABS361_20370</name>
</gene>
<keyword evidence="2 7" id="KW-0028">Amino-acid biosynthesis</keyword>
<dbReference type="GO" id="GO:0004350">
    <property type="term" value="F:glutamate-5-semialdehyde dehydrogenase activity"/>
    <property type="evidence" value="ECO:0007669"/>
    <property type="project" value="UniProtKB-UniRule"/>
</dbReference>
<dbReference type="EC" id="1.2.1.41" evidence="7"/>
<dbReference type="KEGG" id="mflg:ABS361_20370"/>
<comment type="pathway">
    <text evidence="1 7">Amino-acid biosynthesis; L-proline biosynthesis; L-glutamate 5-semialdehyde from L-glutamate: step 2/2.</text>
</comment>
<dbReference type="InterPro" id="IPR012134">
    <property type="entry name" value="Glu-5-SA_DH"/>
</dbReference>
<dbReference type="SUPFAM" id="SSF53720">
    <property type="entry name" value="ALDH-like"/>
    <property type="match status" value="1"/>
</dbReference>
<evidence type="ECO:0000256" key="6">
    <source>
        <dbReference type="ARBA" id="ARBA00049024"/>
    </source>
</evidence>
<dbReference type="InterPro" id="IPR016162">
    <property type="entry name" value="Ald_DH_N"/>
</dbReference>
<evidence type="ECO:0000256" key="7">
    <source>
        <dbReference type="HAMAP-Rule" id="MF_00412"/>
    </source>
</evidence>
<evidence type="ECO:0000256" key="2">
    <source>
        <dbReference type="ARBA" id="ARBA00022605"/>
    </source>
</evidence>
<feature type="domain" description="Aldehyde dehydrogenase" evidence="8">
    <location>
        <begin position="31"/>
        <end position="293"/>
    </location>
</feature>
<sequence length="440" mass="45469">MADAARVIDGSGLNDSGLNGSGSVETVMREIGQRARAAARVLAVAPRAQKDAALKAMAVAIRARAAAILAANAEDVADAKREGMAASFVDRLTLTPARLDAVATGIEEVASLEDPVGRILAEWTRPNGLRIRRVATPLGVIGIIYESRPNVTADAGALCLKSGNAAILRGGSDSFRSSAAIVEAMRAGLGEAGLAPDAIQLVPTRDRAAVGQMLAGLDGNIDVIVPRGGKSLVARVQTEARVPVFSHLEGICHVYVHAGADLDMARQIVLNAKMRRTGVCGSAETLLVDRAVAVTHLGPILQDLAAAGCEIRGDGAVAAALAGVVPATEADWSTEYLDAIISVRVVDGLDAAIAHIETYGSHHTEAIVTEDEAAATAFMNRVDSAIVAWNASTQFADGGEFGFGGEIGIATGKMHARGPVGVDQLVSFKYCVYGDGQTRP</sequence>
<dbReference type="HAMAP" id="MF_00412">
    <property type="entry name" value="ProA"/>
    <property type="match status" value="1"/>
</dbReference>
<keyword evidence="5 7" id="KW-0560">Oxidoreductase</keyword>
<dbReference type="PROSITE" id="PS01223">
    <property type="entry name" value="PROA"/>
    <property type="match status" value="1"/>
</dbReference>
<dbReference type="PANTHER" id="PTHR11063">
    <property type="entry name" value="GLUTAMATE SEMIALDEHYDE DEHYDROGENASE"/>
    <property type="match status" value="1"/>
</dbReference>
<evidence type="ECO:0000313" key="9">
    <source>
        <dbReference type="EMBL" id="XBY44345.1"/>
    </source>
</evidence>
<dbReference type="GO" id="GO:0005737">
    <property type="term" value="C:cytoplasm"/>
    <property type="evidence" value="ECO:0007669"/>
    <property type="project" value="UniProtKB-SubCell"/>
</dbReference>
<dbReference type="Gene3D" id="3.40.605.10">
    <property type="entry name" value="Aldehyde Dehydrogenase, Chain A, domain 1"/>
    <property type="match status" value="1"/>
</dbReference>
<dbReference type="PIRSF" id="PIRSF000151">
    <property type="entry name" value="GPR"/>
    <property type="match status" value="1"/>
</dbReference>
<organism evidence="9">
    <name type="scientific">Methyloraptor flagellatus</name>
    <dbReference type="NCBI Taxonomy" id="3162530"/>
    <lineage>
        <taxon>Bacteria</taxon>
        <taxon>Pseudomonadati</taxon>
        <taxon>Pseudomonadota</taxon>
        <taxon>Alphaproteobacteria</taxon>
        <taxon>Hyphomicrobiales</taxon>
        <taxon>Ancalomicrobiaceae</taxon>
        <taxon>Methyloraptor</taxon>
    </lineage>
</organism>
<protein>
    <recommendedName>
        <fullName evidence="7">Gamma-glutamyl phosphate reductase</fullName>
        <shortName evidence="7">GPR</shortName>
        <ecNumber evidence="7">1.2.1.41</ecNumber>
    </recommendedName>
    <alternativeName>
        <fullName evidence="7">Glutamate-5-semialdehyde dehydrogenase</fullName>
    </alternativeName>
    <alternativeName>
        <fullName evidence="7">Glutamyl-gamma-semialdehyde dehydrogenase</fullName>
        <shortName evidence="7">GSA dehydrogenase</shortName>
    </alternativeName>
</protein>
<keyword evidence="3 7" id="KW-0641">Proline biosynthesis</keyword>
<dbReference type="RefSeq" id="WP_407049437.1">
    <property type="nucleotide sequence ID" value="NZ_CP158568.1"/>
</dbReference>
<dbReference type="InterPro" id="IPR015590">
    <property type="entry name" value="Aldehyde_DH_dom"/>
</dbReference>
<evidence type="ECO:0000256" key="3">
    <source>
        <dbReference type="ARBA" id="ARBA00022650"/>
    </source>
</evidence>
<dbReference type="Pfam" id="PF00171">
    <property type="entry name" value="Aldedh"/>
    <property type="match status" value="1"/>
</dbReference>
<evidence type="ECO:0000256" key="1">
    <source>
        <dbReference type="ARBA" id="ARBA00004985"/>
    </source>
</evidence>
<name>A0AAU7X8A2_9HYPH</name>
<dbReference type="CDD" id="cd07079">
    <property type="entry name" value="ALDH_F18-19_ProA-GPR"/>
    <property type="match status" value="1"/>
</dbReference>
<dbReference type="GO" id="GO:0055129">
    <property type="term" value="P:L-proline biosynthetic process"/>
    <property type="evidence" value="ECO:0007669"/>
    <property type="project" value="UniProtKB-UniRule"/>
</dbReference>
<dbReference type="Gene3D" id="3.40.309.10">
    <property type="entry name" value="Aldehyde Dehydrogenase, Chain A, domain 2"/>
    <property type="match status" value="1"/>
</dbReference>
<dbReference type="InterPro" id="IPR020593">
    <property type="entry name" value="G-glutamylP_reductase_CS"/>
</dbReference>
<dbReference type="FunFam" id="3.40.309.10:FF:000006">
    <property type="entry name" value="Gamma-glutamyl phosphate reductase"/>
    <property type="match status" value="1"/>
</dbReference>
<dbReference type="NCBIfam" id="NF001221">
    <property type="entry name" value="PRK00197.1"/>
    <property type="match status" value="1"/>
</dbReference>
<reference evidence="9" key="1">
    <citation type="submission" date="2024-06" db="EMBL/GenBank/DDBJ databases">
        <title>Methylostella associata gen. nov., sp. nov., a novel Ancalomicrobiaceae-affiliated facultatively methylotrophic bacteria that feed on methanotrophs of the genus Methylococcus.</title>
        <authorList>
            <person name="Saltykova V."/>
            <person name="Danilova O.V."/>
            <person name="Oshkin I.Y."/>
            <person name="Belova S.E."/>
            <person name="Pimenov N.V."/>
            <person name="Dedysh S.N."/>
        </authorList>
    </citation>
    <scope>NUCLEOTIDE SEQUENCE</scope>
    <source>
        <strain evidence="9">S20</strain>
    </source>
</reference>